<dbReference type="EMBL" id="VFQX01000066">
    <property type="protein sequence ID" value="KAF0972686.1"/>
    <property type="molecule type" value="Genomic_DNA"/>
</dbReference>
<dbReference type="VEuPathDB" id="AmoebaDB:FDP41_008935"/>
<sequence length="169" mass="19144">MQQNKVRLLSKNMGLSEEEWRIAATTTTSSQETALSSEMRDQYLRFLDYSPETKRALETIEMDTNMSTSSTAKQYFKTDKEGNCKLSIQKQFLQRIEQIDEIEGVLISFHPGFFCVDVVSTSSNVGAVDKALQKDIQTGWVRVVINDEFGKDIPSSSEDEEEMSGEGNY</sequence>
<dbReference type="VEuPathDB" id="AmoebaDB:NF0077570"/>
<keyword evidence="2" id="KW-1185">Reference proteome</keyword>
<dbReference type="AlphaFoldDB" id="A0A6A5BDB1"/>
<dbReference type="OrthoDB" id="10373901at2759"/>
<evidence type="ECO:0000313" key="1">
    <source>
        <dbReference type="EMBL" id="KAF0972686.1"/>
    </source>
</evidence>
<evidence type="ECO:0000313" key="2">
    <source>
        <dbReference type="Proteomes" id="UP000444721"/>
    </source>
</evidence>
<dbReference type="VEuPathDB" id="AmoebaDB:NfTy_047550"/>
<accession>A0A6A5BDB1</accession>
<name>A0A6A5BDB1_NAEFO</name>
<dbReference type="Proteomes" id="UP000444721">
    <property type="component" value="Unassembled WGS sequence"/>
</dbReference>
<protein>
    <submittedName>
        <fullName evidence="1">Uncharacterized protein</fullName>
    </submittedName>
</protein>
<dbReference type="GeneID" id="68116152"/>
<gene>
    <name evidence="1" type="ORF">FDP41_008935</name>
</gene>
<reference evidence="1 2" key="1">
    <citation type="journal article" date="2019" name="Sci. Rep.">
        <title>Nanopore sequencing improves the draft genome of the human pathogenic amoeba Naegleria fowleri.</title>
        <authorList>
            <person name="Liechti N."/>
            <person name="Schurch N."/>
            <person name="Bruggmann R."/>
            <person name="Wittwer M."/>
        </authorList>
    </citation>
    <scope>NUCLEOTIDE SEQUENCE [LARGE SCALE GENOMIC DNA]</scope>
    <source>
        <strain evidence="1 2">ATCC 30894</strain>
    </source>
</reference>
<dbReference type="RefSeq" id="XP_044557400.1">
    <property type="nucleotide sequence ID" value="XM_044712840.1"/>
</dbReference>
<organism evidence="1 2">
    <name type="scientific">Naegleria fowleri</name>
    <name type="common">Brain eating amoeba</name>
    <dbReference type="NCBI Taxonomy" id="5763"/>
    <lineage>
        <taxon>Eukaryota</taxon>
        <taxon>Discoba</taxon>
        <taxon>Heterolobosea</taxon>
        <taxon>Tetramitia</taxon>
        <taxon>Eutetramitia</taxon>
        <taxon>Vahlkampfiidae</taxon>
        <taxon>Naegleria</taxon>
    </lineage>
</organism>
<proteinExistence type="predicted"/>
<comment type="caution">
    <text evidence="1">The sequence shown here is derived from an EMBL/GenBank/DDBJ whole genome shotgun (WGS) entry which is preliminary data.</text>
</comment>